<accession>A0A0F9K7F3</accession>
<feature type="region of interest" description="Disordered" evidence="1">
    <location>
        <begin position="19"/>
        <end position="41"/>
    </location>
</feature>
<evidence type="ECO:0000256" key="1">
    <source>
        <dbReference type="SAM" id="MobiDB-lite"/>
    </source>
</evidence>
<feature type="compositionally biased region" description="Pro residues" evidence="1">
    <location>
        <begin position="26"/>
        <end position="37"/>
    </location>
</feature>
<protein>
    <submittedName>
        <fullName evidence="2">Uncharacterized protein</fullName>
    </submittedName>
</protein>
<name>A0A0F9K7F3_9ZZZZ</name>
<proteinExistence type="predicted"/>
<reference evidence="2" key="1">
    <citation type="journal article" date="2015" name="Nature">
        <title>Complex archaea that bridge the gap between prokaryotes and eukaryotes.</title>
        <authorList>
            <person name="Spang A."/>
            <person name="Saw J.H."/>
            <person name="Jorgensen S.L."/>
            <person name="Zaremba-Niedzwiedzka K."/>
            <person name="Martijn J."/>
            <person name="Lind A.E."/>
            <person name="van Eijk R."/>
            <person name="Schleper C."/>
            <person name="Guy L."/>
            <person name="Ettema T.J."/>
        </authorList>
    </citation>
    <scope>NUCLEOTIDE SEQUENCE</scope>
</reference>
<gene>
    <name evidence="2" type="ORF">LCGC14_1363570</name>
</gene>
<comment type="caution">
    <text evidence="2">The sequence shown here is derived from an EMBL/GenBank/DDBJ whole genome shotgun (WGS) entry which is preliminary data.</text>
</comment>
<dbReference type="EMBL" id="LAZR01008546">
    <property type="protein sequence ID" value="KKM78079.1"/>
    <property type="molecule type" value="Genomic_DNA"/>
</dbReference>
<sequence>RATPPPLRAAQIAERERLTALQEAEPPAPEPVEPAPPTDDGLLRLFPGRVDEPDLLDSLRADLEGDPLAFTLSIRNLLEPPAFLPPTADPAKLLQQRQADVSSFLETLAPGEGLEASILQEIEALDFNEELVGRVEASVQTVFSVSIDELSALIEQNPDAVLDRIEEIGANDDTLLIVNAMGLSQEEIVDLFVPPEQQVIDIPDFSKLGQFERERAIEDWRRDSNRTLAQIYGDLVPDATFFSPFGSPEHKKAVAEDPEGVERYFDALRWVGEVEVWLRTQPGESVFNTIQKHIEDFLGMSILEAAGVPFEVFGAGLRGAFAPLDPGRPGTPFSQSLEDYDQLSLGEQLFWELPLFLPGLITDLLGLARGVFRTVRTGGKAAVEFEKSGIFKVIVDLGLEGAKVTDDLRDFHLAWRKVMQITDEARRAKELGRLNRAFMVSMNEALAAGGLEAQLVINMRDLVFFNAQRTGGAASATAGASARTAAAARAAAEHGEIIAKQLPSFTPGGSAVPGQAETLAEIIRGTVAMAPDLPPAVPPEGAPLLEALVKDAESLLAKAKEQAPENALTVEFETALEKVRVAPPEAKRQALIEVESLEGGIRELIGEPAIVPETVIRLPAAEPAVPTPVPPEPAPVTPEPVTPALTPEENEQVVTVFGNLLADPSRANFEKAQQLLRTEELAGRAAQLKPLTAQFVTQGFSVEEALKKSEQALKGPLRSVQTFIPDLIDTVFRPALFSRIDEKLTGFERAATRKALENALAGKPIPSKPGTKGGSALSRLQVVFPKEIIGALQTPGGLQAFLLDNLPQPIGVSDAALRDYLRTLSPSEQGVLGFDQPVTPRLGDSPWTPPPSPRDPRPLSQRILDFTRLRRAAGLLPKGVTQRPEFPPSDAALREIRGQQRLDEPAWIPPDPLVTMTEAERTALTIDIRNAMGQVPRGISGVPPEFPPGQARELALFPSEDRGRLWNLLKDTGMTVVDFFNFIRAVRASFDLSAWRQMSPLIFGNLTEFMVSNAEMFRAAWTAEHAKTINDTIQHRPEFVMYDKLNLDFLRPFDLKAVEAWKKTEEFIIQGKDTFFGRLADKMPFIRISSRAHITFTNKMSFDIWARYIRDLGGVQAVLADPELLDTINKLGKMLAEMSGRGPLGPFKSASQVINAGVFAARFTTGRLFAPRWLVSSNPYVRKQAWKNWLTFIGGFAGIISLGVAMGLWETESDPRNPDFMKMRIGNTRIDPWGGQQQVVVLFSRLISGEQISSTTGMKRDVDLLDTLQHWSRGKASPLGQWLLDATTGKTFLGEELDLSDPKQWMDRIAPFALLDIYEAFEEEGMAGVFWGALPAIFGANVQSYGSDYFGQFKDKLGTPVAEGDPVPEVDGKPVSIEDQPFYTMATYFGDINRRIVGVPTEEITVTNFPPEWVHAAETRDNRVTMNGLSNVKPINLNTDPALGNSLEEFKLQGDLIARESDLDLKTALRLEFPNAITGIMRDNLIEYH</sequence>
<organism evidence="2">
    <name type="scientific">marine sediment metagenome</name>
    <dbReference type="NCBI Taxonomy" id="412755"/>
    <lineage>
        <taxon>unclassified sequences</taxon>
        <taxon>metagenomes</taxon>
        <taxon>ecological metagenomes</taxon>
    </lineage>
</organism>
<feature type="non-terminal residue" evidence="2">
    <location>
        <position position="1"/>
    </location>
</feature>
<feature type="region of interest" description="Disordered" evidence="1">
    <location>
        <begin position="831"/>
        <end position="859"/>
    </location>
</feature>
<feature type="non-terminal residue" evidence="2">
    <location>
        <position position="1489"/>
    </location>
</feature>
<evidence type="ECO:0000313" key="2">
    <source>
        <dbReference type="EMBL" id="KKM78079.1"/>
    </source>
</evidence>